<reference evidence="8 9" key="1">
    <citation type="submission" date="2019-08" db="EMBL/GenBank/DDBJ databases">
        <title>Calorimonas adulescens gen. nov., sp. nov., an anaerobic thermophilic bacterium from Sakhalin hot spring.</title>
        <authorList>
            <person name="Khomyakova M.A."/>
            <person name="Merkel A.Y."/>
            <person name="Novikov A."/>
            <person name="Bonch-Osmolovskaya E.A."/>
            <person name="Slobodkin A.I."/>
        </authorList>
    </citation>
    <scope>NUCLEOTIDE SEQUENCE [LARGE SCALE GENOMIC DNA]</scope>
    <source>
        <strain evidence="8 9">A05MB</strain>
    </source>
</reference>
<comment type="caution">
    <text evidence="8">The sequence shown here is derived from an EMBL/GenBank/DDBJ whole genome shotgun (WGS) entry which is preliminary data.</text>
</comment>
<protein>
    <submittedName>
        <fullName evidence="8">Ferredoxin</fullName>
    </submittedName>
</protein>
<keyword evidence="4" id="KW-0677">Repeat</keyword>
<dbReference type="Pfam" id="PF14697">
    <property type="entry name" value="Fer4_21"/>
    <property type="match status" value="1"/>
</dbReference>
<proteinExistence type="predicted"/>
<keyword evidence="3" id="KW-0479">Metal-binding</keyword>
<evidence type="ECO:0000313" key="8">
    <source>
        <dbReference type="EMBL" id="TZE80624.1"/>
    </source>
</evidence>
<evidence type="ECO:0000256" key="3">
    <source>
        <dbReference type="ARBA" id="ARBA00022723"/>
    </source>
</evidence>
<dbReference type="RefSeq" id="WP_149546349.1">
    <property type="nucleotide sequence ID" value="NZ_VTPS01000032.1"/>
</dbReference>
<evidence type="ECO:0000313" key="9">
    <source>
        <dbReference type="Proteomes" id="UP000322976"/>
    </source>
</evidence>
<keyword evidence="2" id="KW-0004">4Fe-4S</keyword>
<feature type="domain" description="4Fe-4S ferredoxin-type" evidence="7">
    <location>
        <begin position="40"/>
        <end position="68"/>
    </location>
</feature>
<evidence type="ECO:0000259" key="7">
    <source>
        <dbReference type="PROSITE" id="PS51379"/>
    </source>
</evidence>
<dbReference type="PANTHER" id="PTHR43724">
    <property type="entry name" value="PYRUVATE SYNTHASE SUBUNIT PORD"/>
    <property type="match status" value="1"/>
</dbReference>
<feature type="domain" description="4Fe-4S ferredoxin-type" evidence="7">
    <location>
        <begin position="69"/>
        <end position="101"/>
    </location>
</feature>
<dbReference type="GO" id="GO:0051539">
    <property type="term" value="F:4 iron, 4 sulfur cluster binding"/>
    <property type="evidence" value="ECO:0007669"/>
    <property type="project" value="UniProtKB-KW"/>
</dbReference>
<dbReference type="Gene3D" id="3.30.70.20">
    <property type="match status" value="1"/>
</dbReference>
<name>A0A5D8Q8X2_9THEO</name>
<dbReference type="PROSITE" id="PS00198">
    <property type="entry name" value="4FE4S_FER_1"/>
    <property type="match status" value="1"/>
</dbReference>
<evidence type="ECO:0000256" key="5">
    <source>
        <dbReference type="ARBA" id="ARBA00023004"/>
    </source>
</evidence>
<dbReference type="GO" id="GO:0016625">
    <property type="term" value="F:oxidoreductase activity, acting on the aldehyde or oxo group of donors, iron-sulfur protein as acceptor"/>
    <property type="evidence" value="ECO:0007669"/>
    <property type="project" value="InterPro"/>
</dbReference>
<dbReference type="AlphaFoldDB" id="A0A5D8Q8X2"/>
<dbReference type="PROSITE" id="PS51379">
    <property type="entry name" value="4FE4S_FER_2"/>
    <property type="match status" value="2"/>
</dbReference>
<organism evidence="8 9">
    <name type="scientific">Calorimonas adulescens</name>
    <dbReference type="NCBI Taxonomy" id="2606906"/>
    <lineage>
        <taxon>Bacteria</taxon>
        <taxon>Bacillati</taxon>
        <taxon>Bacillota</taxon>
        <taxon>Clostridia</taxon>
        <taxon>Thermoanaerobacterales</taxon>
        <taxon>Thermoanaerobacteraceae</taxon>
        <taxon>Calorimonas</taxon>
    </lineage>
</organism>
<keyword evidence="9" id="KW-1185">Reference proteome</keyword>
<dbReference type="GO" id="GO:0046872">
    <property type="term" value="F:metal ion binding"/>
    <property type="evidence" value="ECO:0007669"/>
    <property type="project" value="UniProtKB-KW"/>
</dbReference>
<accession>A0A5D8Q8X2</accession>
<sequence length="101" mass="11325">MSEKVYKTGPDASWEELPKAGIIYEAGNSKEFKTGDWRVEKPEYHADRCIQCLFCWAYCPESAIIVKDGKVVGIDYDHCKGCGICAVECPDRAKAIQMVTE</sequence>
<evidence type="ECO:0000256" key="2">
    <source>
        <dbReference type="ARBA" id="ARBA00022485"/>
    </source>
</evidence>
<dbReference type="InterPro" id="IPR017896">
    <property type="entry name" value="4Fe4S_Fe-S-bd"/>
</dbReference>
<gene>
    <name evidence="8" type="ORF">FWJ32_12760</name>
</gene>
<dbReference type="SUPFAM" id="SSF54862">
    <property type="entry name" value="4Fe-4S ferredoxins"/>
    <property type="match status" value="1"/>
</dbReference>
<evidence type="ECO:0000256" key="4">
    <source>
        <dbReference type="ARBA" id="ARBA00022737"/>
    </source>
</evidence>
<dbReference type="EMBL" id="VTPS01000032">
    <property type="protein sequence ID" value="TZE80624.1"/>
    <property type="molecule type" value="Genomic_DNA"/>
</dbReference>
<keyword evidence="6" id="KW-0411">Iron-sulfur</keyword>
<evidence type="ECO:0000256" key="6">
    <source>
        <dbReference type="ARBA" id="ARBA00023014"/>
    </source>
</evidence>
<dbReference type="NCBIfam" id="TIGR02179">
    <property type="entry name" value="PorD_KorD"/>
    <property type="match status" value="1"/>
</dbReference>
<dbReference type="PANTHER" id="PTHR43724:SF1">
    <property type="entry name" value="PYRUVATE SYNTHASE SUBUNIT PORD"/>
    <property type="match status" value="1"/>
</dbReference>
<keyword evidence="5" id="KW-0408">Iron</keyword>
<dbReference type="Proteomes" id="UP000322976">
    <property type="component" value="Unassembled WGS sequence"/>
</dbReference>
<dbReference type="InterPro" id="IPR017900">
    <property type="entry name" value="4Fe4S_Fe_S_CS"/>
</dbReference>
<evidence type="ECO:0000256" key="1">
    <source>
        <dbReference type="ARBA" id="ARBA00001966"/>
    </source>
</evidence>
<comment type="cofactor">
    <cofactor evidence="1">
        <name>[4Fe-4S] cluster</name>
        <dbReference type="ChEBI" id="CHEBI:49883"/>
    </cofactor>
</comment>
<dbReference type="InterPro" id="IPR011898">
    <property type="entry name" value="PorD_KorD"/>
</dbReference>